<comment type="caution">
    <text evidence="9">The sequence shown here is derived from an EMBL/GenBank/DDBJ whole genome shotgun (WGS) entry which is preliminary data.</text>
</comment>
<reference evidence="9 10" key="1">
    <citation type="journal article" date="2024" name="J. Plant Pathol.">
        <title>Sequence and assembly of the genome of Seiridium unicorne, isolate CBS 538.82, causal agent of cypress canker disease.</title>
        <authorList>
            <person name="Scali E."/>
            <person name="Rocca G.D."/>
            <person name="Danti R."/>
            <person name="Garbelotto M."/>
            <person name="Barberini S."/>
            <person name="Baroncelli R."/>
            <person name="Emiliani G."/>
        </authorList>
    </citation>
    <scope>NUCLEOTIDE SEQUENCE [LARGE SCALE GENOMIC DNA]</scope>
    <source>
        <strain evidence="9 10">BM-138-508</strain>
    </source>
</reference>
<dbReference type="Proteomes" id="UP001408356">
    <property type="component" value="Unassembled WGS sequence"/>
</dbReference>
<comment type="similarity">
    <text evidence="5">Belongs to the SAT4 family.</text>
</comment>
<dbReference type="InterPro" id="IPR049326">
    <property type="entry name" value="Rhodopsin_dom_fungi"/>
</dbReference>
<name>A0ABR2UG41_9PEZI</name>
<dbReference type="EMBL" id="JARVKF010000440">
    <property type="protein sequence ID" value="KAK9413458.1"/>
    <property type="molecule type" value="Genomic_DNA"/>
</dbReference>
<evidence type="ECO:0000256" key="3">
    <source>
        <dbReference type="ARBA" id="ARBA00022989"/>
    </source>
</evidence>
<evidence type="ECO:0000256" key="6">
    <source>
        <dbReference type="SAM" id="MobiDB-lite"/>
    </source>
</evidence>
<evidence type="ECO:0000259" key="8">
    <source>
        <dbReference type="Pfam" id="PF20684"/>
    </source>
</evidence>
<feature type="transmembrane region" description="Helical" evidence="7">
    <location>
        <begin position="12"/>
        <end position="33"/>
    </location>
</feature>
<feature type="transmembrane region" description="Helical" evidence="7">
    <location>
        <begin position="84"/>
        <end position="103"/>
    </location>
</feature>
<feature type="transmembrane region" description="Helical" evidence="7">
    <location>
        <begin position="241"/>
        <end position="260"/>
    </location>
</feature>
<evidence type="ECO:0000313" key="9">
    <source>
        <dbReference type="EMBL" id="KAK9413458.1"/>
    </source>
</evidence>
<dbReference type="PANTHER" id="PTHR33048:SF47">
    <property type="entry name" value="INTEGRAL MEMBRANE PROTEIN-RELATED"/>
    <property type="match status" value="1"/>
</dbReference>
<keyword evidence="3 7" id="KW-1133">Transmembrane helix</keyword>
<keyword evidence="10" id="KW-1185">Reference proteome</keyword>
<dbReference type="PANTHER" id="PTHR33048">
    <property type="entry name" value="PTH11-LIKE INTEGRAL MEMBRANE PROTEIN (AFU_ORTHOLOGUE AFUA_5G11245)"/>
    <property type="match status" value="1"/>
</dbReference>
<protein>
    <submittedName>
        <fullName evidence="9">Integral membrane protein</fullName>
    </submittedName>
</protein>
<organism evidence="9 10">
    <name type="scientific">Seiridium unicorne</name>
    <dbReference type="NCBI Taxonomy" id="138068"/>
    <lineage>
        <taxon>Eukaryota</taxon>
        <taxon>Fungi</taxon>
        <taxon>Dikarya</taxon>
        <taxon>Ascomycota</taxon>
        <taxon>Pezizomycotina</taxon>
        <taxon>Sordariomycetes</taxon>
        <taxon>Xylariomycetidae</taxon>
        <taxon>Amphisphaeriales</taxon>
        <taxon>Sporocadaceae</taxon>
        <taxon>Seiridium</taxon>
    </lineage>
</organism>
<keyword evidence="4 7" id="KW-0472">Membrane</keyword>
<feature type="transmembrane region" description="Helical" evidence="7">
    <location>
        <begin position="165"/>
        <end position="189"/>
    </location>
</feature>
<feature type="compositionally biased region" description="Basic and acidic residues" evidence="6">
    <location>
        <begin position="307"/>
        <end position="336"/>
    </location>
</feature>
<sequence length="353" mass="39030">MAGISGPRDSTALVVFITGTVLSTIAVGIRVYSRRILLHSFGKDDAVMLGGWAFLIATAVAMSLEYHFGMGKHISDVPEEDILPYMKAFLVSTVVYSIAIYLVKISIMLQYCRIFQATRFYRFYFCIMLGLSIWTIVMTFLLTFICVPISHFWDPSGPGGCMNKLALWLSVAVINMVTDLTCFAIPIPPLLKLRMAKNEKIILAGIFGLALCPCVISAYRITTLLSVADSTDSTYDNAHTAIWSFLELSIGAIAACMPTFRPVLSKILPRVLMISSQSGTTKAEELRYQRGISVQLTSHTNTNTQGFKKDKDGSESTRELGLSEHDGSSTWDRDETSLNQSSDDVRSLPSRRV</sequence>
<gene>
    <name evidence="9" type="ORF">SUNI508_02657</name>
</gene>
<evidence type="ECO:0000256" key="1">
    <source>
        <dbReference type="ARBA" id="ARBA00004141"/>
    </source>
</evidence>
<dbReference type="InterPro" id="IPR052337">
    <property type="entry name" value="SAT4-like"/>
</dbReference>
<evidence type="ECO:0000256" key="4">
    <source>
        <dbReference type="ARBA" id="ARBA00023136"/>
    </source>
</evidence>
<feature type="transmembrane region" description="Helical" evidence="7">
    <location>
        <begin position="123"/>
        <end position="153"/>
    </location>
</feature>
<feature type="transmembrane region" description="Helical" evidence="7">
    <location>
        <begin position="45"/>
        <end position="64"/>
    </location>
</feature>
<evidence type="ECO:0000256" key="7">
    <source>
        <dbReference type="SAM" id="Phobius"/>
    </source>
</evidence>
<comment type="subcellular location">
    <subcellularLocation>
        <location evidence="1">Membrane</location>
        <topology evidence="1">Multi-pass membrane protein</topology>
    </subcellularLocation>
</comment>
<feature type="domain" description="Rhodopsin" evidence="8">
    <location>
        <begin position="29"/>
        <end position="266"/>
    </location>
</feature>
<accession>A0ABR2UG41</accession>
<keyword evidence="2 7" id="KW-0812">Transmembrane</keyword>
<evidence type="ECO:0000256" key="5">
    <source>
        <dbReference type="ARBA" id="ARBA00038359"/>
    </source>
</evidence>
<feature type="transmembrane region" description="Helical" evidence="7">
    <location>
        <begin position="201"/>
        <end position="221"/>
    </location>
</feature>
<proteinExistence type="inferred from homology"/>
<evidence type="ECO:0000313" key="10">
    <source>
        <dbReference type="Proteomes" id="UP001408356"/>
    </source>
</evidence>
<feature type="region of interest" description="Disordered" evidence="6">
    <location>
        <begin position="299"/>
        <end position="353"/>
    </location>
</feature>
<dbReference type="Pfam" id="PF20684">
    <property type="entry name" value="Fung_rhodopsin"/>
    <property type="match status" value="1"/>
</dbReference>
<evidence type="ECO:0000256" key="2">
    <source>
        <dbReference type="ARBA" id="ARBA00022692"/>
    </source>
</evidence>